<dbReference type="GO" id="GO:0005886">
    <property type="term" value="C:plasma membrane"/>
    <property type="evidence" value="ECO:0007669"/>
    <property type="project" value="UniProtKB-SubCell"/>
</dbReference>
<feature type="domain" description="ABC transmembrane type-1" evidence="8">
    <location>
        <begin position="56"/>
        <end position="270"/>
    </location>
</feature>
<evidence type="ECO:0000256" key="7">
    <source>
        <dbReference type="RuleBase" id="RU363032"/>
    </source>
</evidence>
<dbReference type="PROSITE" id="PS50928">
    <property type="entry name" value="ABC_TM1"/>
    <property type="match status" value="1"/>
</dbReference>
<dbReference type="STRING" id="214095.RU97_GL001715"/>
<feature type="transmembrane region" description="Helical" evidence="7">
    <location>
        <begin position="254"/>
        <end position="276"/>
    </location>
</feature>
<dbReference type="EMBL" id="JXKH01000004">
    <property type="protein sequence ID" value="OJG18318.1"/>
    <property type="molecule type" value="Genomic_DNA"/>
</dbReference>
<reference evidence="9 10" key="1">
    <citation type="submission" date="2014-12" db="EMBL/GenBank/DDBJ databases">
        <title>Draft genome sequences of 29 type strains of Enterococci.</title>
        <authorList>
            <person name="Zhong Z."/>
            <person name="Sun Z."/>
            <person name="Liu W."/>
            <person name="Zhang W."/>
            <person name="Zhang H."/>
        </authorList>
    </citation>
    <scope>NUCLEOTIDE SEQUENCE [LARGE SCALE GENOMIC DNA]</scope>
    <source>
        <strain evidence="9 10">DSM 17029</strain>
    </source>
</reference>
<evidence type="ECO:0000256" key="3">
    <source>
        <dbReference type="ARBA" id="ARBA00022475"/>
    </source>
</evidence>
<evidence type="ECO:0000313" key="10">
    <source>
        <dbReference type="Proteomes" id="UP000181884"/>
    </source>
</evidence>
<keyword evidence="10" id="KW-1185">Reference proteome</keyword>
<organism evidence="9 10">
    <name type="scientific">Enterococcus canis</name>
    <dbReference type="NCBI Taxonomy" id="214095"/>
    <lineage>
        <taxon>Bacteria</taxon>
        <taxon>Bacillati</taxon>
        <taxon>Bacillota</taxon>
        <taxon>Bacilli</taxon>
        <taxon>Lactobacillales</taxon>
        <taxon>Enterococcaceae</taxon>
        <taxon>Enterococcus</taxon>
    </lineage>
</organism>
<dbReference type="PANTHER" id="PTHR43005:SF1">
    <property type="entry name" value="SPERMIDINE_PUTRESCINE TRANSPORT SYSTEM PERMEASE PROTEIN"/>
    <property type="match status" value="1"/>
</dbReference>
<dbReference type="InterPro" id="IPR035906">
    <property type="entry name" value="MetI-like_sf"/>
</dbReference>
<dbReference type="AlphaFoldDB" id="A0A1L8REX8"/>
<evidence type="ECO:0000313" key="9">
    <source>
        <dbReference type="EMBL" id="OJG18318.1"/>
    </source>
</evidence>
<sequence length="284" mass="31992">MAPAIIFMIFLIGIPLIQVIWDSFHAKSLTNPNLNDFVGLENFKKVFADDLFTNNLKNTVVWTVVSVIGELILGLFVGIALNQKIRGRVAFRSMIIVPWIVPIAVAGLTWTWMLNPDYGIFNYLLVKTGLIEQSVYWLGNKATALLTVTFINIWRTFPYWVISILAGLQSIPDDLYEAASIDGANLVSRFFNVTLPGIKNVLSTLIFMHIVWTSVNFDFIWITTEGGPNYASETLPIMIYRYAMKNYDIGKSSALSVIMIVILLALFAIMPIYRIIRKKAKGAQ</sequence>
<accession>A0A1L8REX8</accession>
<feature type="transmembrane region" description="Helical" evidence="7">
    <location>
        <begin position="93"/>
        <end position="114"/>
    </location>
</feature>
<feature type="transmembrane region" description="Helical" evidence="7">
    <location>
        <begin position="60"/>
        <end position="81"/>
    </location>
</feature>
<keyword evidence="3" id="KW-1003">Cell membrane</keyword>
<dbReference type="Proteomes" id="UP000181884">
    <property type="component" value="Unassembled WGS sequence"/>
</dbReference>
<comment type="similarity">
    <text evidence="7">Belongs to the binding-protein-dependent transport system permease family.</text>
</comment>
<gene>
    <name evidence="9" type="ORF">RU97_GL001715</name>
</gene>
<evidence type="ECO:0000256" key="1">
    <source>
        <dbReference type="ARBA" id="ARBA00004651"/>
    </source>
</evidence>
<dbReference type="Pfam" id="PF00528">
    <property type="entry name" value="BPD_transp_1"/>
    <property type="match status" value="1"/>
</dbReference>
<dbReference type="PANTHER" id="PTHR43005">
    <property type="entry name" value="BLR7065 PROTEIN"/>
    <property type="match status" value="1"/>
</dbReference>
<dbReference type="GO" id="GO:0055085">
    <property type="term" value="P:transmembrane transport"/>
    <property type="evidence" value="ECO:0007669"/>
    <property type="project" value="InterPro"/>
</dbReference>
<dbReference type="CDD" id="cd06261">
    <property type="entry name" value="TM_PBP2"/>
    <property type="match status" value="1"/>
</dbReference>
<evidence type="ECO:0000256" key="4">
    <source>
        <dbReference type="ARBA" id="ARBA00022692"/>
    </source>
</evidence>
<evidence type="ECO:0000256" key="2">
    <source>
        <dbReference type="ARBA" id="ARBA00022448"/>
    </source>
</evidence>
<proteinExistence type="inferred from homology"/>
<comment type="subcellular location">
    <subcellularLocation>
        <location evidence="1 7">Cell membrane</location>
        <topology evidence="1 7">Multi-pass membrane protein</topology>
    </subcellularLocation>
</comment>
<evidence type="ECO:0000256" key="6">
    <source>
        <dbReference type="ARBA" id="ARBA00023136"/>
    </source>
</evidence>
<dbReference type="Gene3D" id="1.10.3720.10">
    <property type="entry name" value="MetI-like"/>
    <property type="match status" value="1"/>
</dbReference>
<evidence type="ECO:0000256" key="5">
    <source>
        <dbReference type="ARBA" id="ARBA00022989"/>
    </source>
</evidence>
<keyword evidence="4 7" id="KW-0812">Transmembrane</keyword>
<comment type="caution">
    <text evidence="9">The sequence shown here is derived from an EMBL/GenBank/DDBJ whole genome shotgun (WGS) entry which is preliminary data.</text>
</comment>
<dbReference type="InterPro" id="IPR000515">
    <property type="entry name" value="MetI-like"/>
</dbReference>
<dbReference type="SUPFAM" id="SSF161098">
    <property type="entry name" value="MetI-like"/>
    <property type="match status" value="1"/>
</dbReference>
<feature type="transmembrane region" description="Helical" evidence="7">
    <location>
        <begin position="5"/>
        <end position="24"/>
    </location>
</feature>
<name>A0A1L8REX8_9ENTE</name>
<protein>
    <recommendedName>
        <fullName evidence="8">ABC transmembrane type-1 domain-containing protein</fullName>
    </recommendedName>
</protein>
<evidence type="ECO:0000259" key="8">
    <source>
        <dbReference type="PROSITE" id="PS50928"/>
    </source>
</evidence>
<keyword evidence="5 7" id="KW-1133">Transmembrane helix</keyword>
<keyword evidence="2 7" id="KW-0813">Transport</keyword>
<keyword evidence="6 7" id="KW-0472">Membrane</keyword>